<dbReference type="InParanoid" id="A0A3N4L7V4"/>
<dbReference type="CDD" id="cd00077">
    <property type="entry name" value="HDc"/>
    <property type="match status" value="1"/>
</dbReference>
<evidence type="ECO:0000259" key="1">
    <source>
        <dbReference type="SMART" id="SM00471"/>
    </source>
</evidence>
<keyword evidence="3" id="KW-1185">Reference proteome</keyword>
<dbReference type="Gene3D" id="1.10.3210.10">
    <property type="entry name" value="Hypothetical protein af1432"/>
    <property type="match status" value="1"/>
</dbReference>
<dbReference type="FunCoup" id="A0A3N4L7V4">
    <property type="interactions" value="6"/>
</dbReference>
<dbReference type="InterPro" id="IPR003607">
    <property type="entry name" value="HD/PDEase_dom"/>
</dbReference>
<dbReference type="Proteomes" id="UP000267821">
    <property type="component" value="Unassembled WGS sequence"/>
</dbReference>
<feature type="domain" description="HD/PDEase" evidence="1">
    <location>
        <begin position="54"/>
        <end position="187"/>
    </location>
</feature>
<name>A0A3N4L7V4_9PEZI</name>
<dbReference type="PANTHER" id="PTHR35569:SF1">
    <property type="entry name" value="CYANAMIDE HYDRATASE DDI2-RELATED"/>
    <property type="match status" value="1"/>
</dbReference>
<dbReference type="EMBL" id="ML121602">
    <property type="protein sequence ID" value="RPB18984.1"/>
    <property type="molecule type" value="Genomic_DNA"/>
</dbReference>
<reference evidence="2 3" key="1">
    <citation type="journal article" date="2018" name="Nat. Ecol. Evol.">
        <title>Pezizomycetes genomes reveal the molecular basis of ectomycorrhizal truffle lifestyle.</title>
        <authorList>
            <person name="Murat C."/>
            <person name="Payen T."/>
            <person name="Noel B."/>
            <person name="Kuo A."/>
            <person name="Morin E."/>
            <person name="Chen J."/>
            <person name="Kohler A."/>
            <person name="Krizsan K."/>
            <person name="Balestrini R."/>
            <person name="Da Silva C."/>
            <person name="Montanini B."/>
            <person name="Hainaut M."/>
            <person name="Levati E."/>
            <person name="Barry K.W."/>
            <person name="Belfiori B."/>
            <person name="Cichocki N."/>
            <person name="Clum A."/>
            <person name="Dockter R.B."/>
            <person name="Fauchery L."/>
            <person name="Guy J."/>
            <person name="Iotti M."/>
            <person name="Le Tacon F."/>
            <person name="Lindquist E.A."/>
            <person name="Lipzen A."/>
            <person name="Malagnac F."/>
            <person name="Mello A."/>
            <person name="Molinier V."/>
            <person name="Miyauchi S."/>
            <person name="Poulain J."/>
            <person name="Riccioni C."/>
            <person name="Rubini A."/>
            <person name="Sitrit Y."/>
            <person name="Splivallo R."/>
            <person name="Traeger S."/>
            <person name="Wang M."/>
            <person name="Zifcakova L."/>
            <person name="Wipf D."/>
            <person name="Zambonelli A."/>
            <person name="Paolocci F."/>
            <person name="Nowrousian M."/>
            <person name="Ottonello S."/>
            <person name="Baldrian P."/>
            <person name="Spatafora J.W."/>
            <person name="Henrissat B."/>
            <person name="Nagy L.G."/>
            <person name="Aury J.M."/>
            <person name="Wincker P."/>
            <person name="Grigoriev I.V."/>
            <person name="Bonfante P."/>
            <person name="Martin F.M."/>
        </authorList>
    </citation>
    <scope>NUCLEOTIDE SEQUENCE [LARGE SCALE GENOMIC DNA]</scope>
    <source>
        <strain evidence="2 3">ATCC MYA-4762</strain>
    </source>
</reference>
<dbReference type="OrthoDB" id="409121at2759"/>
<sequence length="242" mass="26497">MDESTAIYGLLAVPASVSDLQPSNPTPATVPISSLNPPTTALATRVNAYVKSVLPFPTYAHSMRVYCYGTAIGRQCFPEWGLTPGSALDETYFLTAMLHDIGTTDQNISSTKLSYDFFAGVLALDLLQQDEVGKAPRAQAESVAEAIFRHQDVQDKGMVTLLTQLIQMGTLLDNIGAETPAKWVTRGTIEGINKMCPRKGWSECFRKTVDEEKRLKPYAMVSRIQGFEEVIKGNKVTTAVDE</sequence>
<evidence type="ECO:0000313" key="2">
    <source>
        <dbReference type="EMBL" id="RPB18984.1"/>
    </source>
</evidence>
<gene>
    <name evidence="2" type="ORF">L211DRAFT_843120</name>
</gene>
<evidence type="ECO:0000313" key="3">
    <source>
        <dbReference type="Proteomes" id="UP000267821"/>
    </source>
</evidence>
<dbReference type="PANTHER" id="PTHR35569">
    <property type="entry name" value="CYANAMIDE HYDRATASE DDI2-RELATED"/>
    <property type="match status" value="1"/>
</dbReference>
<dbReference type="SMART" id="SM00471">
    <property type="entry name" value="HDc"/>
    <property type="match status" value="1"/>
</dbReference>
<proteinExistence type="predicted"/>
<dbReference type="InterPro" id="IPR017771">
    <property type="entry name" value="Cyanamide_hydratase_HD"/>
</dbReference>
<protein>
    <submittedName>
        <fullName evidence="2">Cyanamide hydratase family HD domain-containing protein</fullName>
    </submittedName>
</protein>
<organism evidence="2 3">
    <name type="scientific">Terfezia boudieri ATCC MYA-4762</name>
    <dbReference type="NCBI Taxonomy" id="1051890"/>
    <lineage>
        <taxon>Eukaryota</taxon>
        <taxon>Fungi</taxon>
        <taxon>Dikarya</taxon>
        <taxon>Ascomycota</taxon>
        <taxon>Pezizomycotina</taxon>
        <taxon>Pezizomycetes</taxon>
        <taxon>Pezizales</taxon>
        <taxon>Pezizaceae</taxon>
        <taxon>Terfezia</taxon>
    </lineage>
</organism>
<dbReference type="NCBIfam" id="TIGR03401">
    <property type="entry name" value="cyanamide_fam"/>
    <property type="match status" value="1"/>
</dbReference>
<dbReference type="AlphaFoldDB" id="A0A3N4L7V4"/>
<accession>A0A3N4L7V4</accession>
<dbReference type="SUPFAM" id="SSF109604">
    <property type="entry name" value="HD-domain/PDEase-like"/>
    <property type="match status" value="1"/>
</dbReference>